<evidence type="ECO:0000313" key="6">
    <source>
        <dbReference type="EMBL" id="CAF4150359.1"/>
    </source>
</evidence>
<organism evidence="5 7">
    <name type="scientific">Rotaria sordida</name>
    <dbReference type="NCBI Taxonomy" id="392033"/>
    <lineage>
        <taxon>Eukaryota</taxon>
        <taxon>Metazoa</taxon>
        <taxon>Spiralia</taxon>
        <taxon>Gnathifera</taxon>
        <taxon>Rotifera</taxon>
        <taxon>Eurotatoria</taxon>
        <taxon>Bdelloidea</taxon>
        <taxon>Philodinida</taxon>
        <taxon>Philodinidae</taxon>
        <taxon>Rotaria</taxon>
    </lineage>
</organism>
<dbReference type="PROSITE" id="PS50005">
    <property type="entry name" value="TPR"/>
    <property type="match status" value="1"/>
</dbReference>
<name>A0A815UTR8_9BILA</name>
<gene>
    <name evidence="6" type="ORF">FNK824_LOCUS33652</name>
    <name evidence="5" type="ORF">SEV965_LOCUS37163</name>
</gene>
<dbReference type="SMART" id="SM00028">
    <property type="entry name" value="TPR"/>
    <property type="match status" value="2"/>
</dbReference>
<reference evidence="5" key="1">
    <citation type="submission" date="2021-02" db="EMBL/GenBank/DDBJ databases">
        <authorList>
            <person name="Nowell W R."/>
        </authorList>
    </citation>
    <scope>NUCLEOTIDE SEQUENCE</scope>
</reference>
<dbReference type="InterPro" id="IPR011990">
    <property type="entry name" value="TPR-like_helical_dom_sf"/>
</dbReference>
<keyword evidence="1" id="KW-0677">Repeat</keyword>
<accession>A0A815UTR8</accession>
<evidence type="ECO:0000256" key="2">
    <source>
        <dbReference type="ARBA" id="ARBA00022803"/>
    </source>
</evidence>
<evidence type="ECO:0000256" key="4">
    <source>
        <dbReference type="SAM" id="MobiDB-lite"/>
    </source>
</evidence>
<proteinExistence type="predicted"/>
<dbReference type="EMBL" id="CAJOBE010012505">
    <property type="protein sequence ID" value="CAF4150359.1"/>
    <property type="molecule type" value="Genomic_DNA"/>
</dbReference>
<dbReference type="Gene3D" id="3.90.176.10">
    <property type="entry name" value="Toxin ADP-ribosyltransferase, Chain A, domain 1"/>
    <property type="match status" value="1"/>
</dbReference>
<evidence type="ECO:0000313" key="7">
    <source>
        <dbReference type="Proteomes" id="UP000663889"/>
    </source>
</evidence>
<dbReference type="SUPFAM" id="SSF56399">
    <property type="entry name" value="ADP-ribosylation"/>
    <property type="match status" value="1"/>
</dbReference>
<feature type="repeat" description="TPR" evidence="3">
    <location>
        <begin position="172"/>
        <end position="205"/>
    </location>
</feature>
<sequence>MSTSRDKDIALTYASPSDGQEENSRPILLEIYVDLSSPTIIAADIAHLSDFDAECEVLFDIGSTFRVEMLTFDTLNNIWLCRFTATNENHAHMKGFQTRSLNISLSQLILYGKTYAQVDIQDSFDILQIAYCMNLYGYASLVCGNYIQFINLFNNSLNIRERYLPPDHKLLAQSYRNLGLAYGNVCDYQTAFQFHKRALSINQNASITAQWSTVLTLRNMGDLSHRSGNCTDAMKYYSRAIDTYYSCLGFFNSTS</sequence>
<dbReference type="SUPFAM" id="SSF48452">
    <property type="entry name" value="TPR-like"/>
    <property type="match status" value="1"/>
</dbReference>
<evidence type="ECO:0000256" key="1">
    <source>
        <dbReference type="ARBA" id="ARBA00022737"/>
    </source>
</evidence>
<dbReference type="PANTHER" id="PTHR45641">
    <property type="entry name" value="TETRATRICOPEPTIDE REPEAT PROTEIN (AFU_ORTHOLOGUE AFUA_6G03870)"/>
    <property type="match status" value="1"/>
</dbReference>
<feature type="region of interest" description="Disordered" evidence="4">
    <location>
        <begin position="1"/>
        <end position="21"/>
    </location>
</feature>
<keyword evidence="2 3" id="KW-0802">TPR repeat</keyword>
<dbReference type="Pfam" id="PF13424">
    <property type="entry name" value="TPR_12"/>
    <property type="match status" value="1"/>
</dbReference>
<dbReference type="PROSITE" id="PS51996">
    <property type="entry name" value="TR_MART"/>
    <property type="match status" value="1"/>
</dbReference>
<evidence type="ECO:0000256" key="3">
    <source>
        <dbReference type="PROSITE-ProRule" id="PRU00339"/>
    </source>
</evidence>
<dbReference type="InterPro" id="IPR019734">
    <property type="entry name" value="TPR_rpt"/>
</dbReference>
<dbReference type="Gene3D" id="1.25.40.10">
    <property type="entry name" value="Tetratricopeptide repeat domain"/>
    <property type="match status" value="1"/>
</dbReference>
<protein>
    <submittedName>
        <fullName evidence="5">Uncharacterized protein</fullName>
    </submittedName>
</protein>
<dbReference type="Proteomes" id="UP000663874">
    <property type="component" value="Unassembled WGS sequence"/>
</dbReference>
<comment type="caution">
    <text evidence="5">The sequence shown here is derived from an EMBL/GenBank/DDBJ whole genome shotgun (WGS) entry which is preliminary data.</text>
</comment>
<dbReference type="EMBL" id="CAJNOU010007385">
    <property type="protein sequence ID" value="CAF1523859.1"/>
    <property type="molecule type" value="Genomic_DNA"/>
</dbReference>
<dbReference type="AlphaFoldDB" id="A0A815UTR8"/>
<dbReference type="Proteomes" id="UP000663889">
    <property type="component" value="Unassembled WGS sequence"/>
</dbReference>
<evidence type="ECO:0000313" key="5">
    <source>
        <dbReference type="EMBL" id="CAF1523859.1"/>
    </source>
</evidence>